<evidence type="ECO:0000259" key="1">
    <source>
        <dbReference type="SMART" id="SM00347"/>
    </source>
</evidence>
<dbReference type="PANTHER" id="PTHR33164">
    <property type="entry name" value="TRANSCRIPTIONAL REGULATOR, MARR FAMILY"/>
    <property type="match status" value="1"/>
</dbReference>
<dbReference type="InterPro" id="IPR000835">
    <property type="entry name" value="HTH_MarR-typ"/>
</dbReference>
<dbReference type="InterPro" id="IPR036388">
    <property type="entry name" value="WH-like_DNA-bd_sf"/>
</dbReference>
<dbReference type="OrthoDB" id="3526267at2"/>
<organism evidence="2 3">
    <name type="scientific">Kribbella albertanoniae</name>
    <dbReference type="NCBI Taxonomy" id="1266829"/>
    <lineage>
        <taxon>Bacteria</taxon>
        <taxon>Bacillati</taxon>
        <taxon>Actinomycetota</taxon>
        <taxon>Actinomycetes</taxon>
        <taxon>Propionibacteriales</taxon>
        <taxon>Kribbellaceae</taxon>
        <taxon>Kribbella</taxon>
    </lineage>
</organism>
<dbReference type="SMART" id="SM00347">
    <property type="entry name" value="HTH_MARR"/>
    <property type="match status" value="1"/>
</dbReference>
<dbReference type="PANTHER" id="PTHR33164:SF99">
    <property type="entry name" value="MARR FAMILY REGULATORY PROTEIN"/>
    <property type="match status" value="1"/>
</dbReference>
<dbReference type="SUPFAM" id="SSF46785">
    <property type="entry name" value="Winged helix' DNA-binding domain"/>
    <property type="match status" value="1"/>
</dbReference>
<dbReference type="InterPro" id="IPR036390">
    <property type="entry name" value="WH_DNA-bd_sf"/>
</dbReference>
<gene>
    <name evidence="2" type="ORF">E1261_26060</name>
</gene>
<keyword evidence="3" id="KW-1185">Reference proteome</keyword>
<dbReference type="Gene3D" id="1.10.10.10">
    <property type="entry name" value="Winged helix-like DNA-binding domain superfamily/Winged helix DNA-binding domain"/>
    <property type="match status" value="1"/>
</dbReference>
<evidence type="ECO:0000313" key="3">
    <source>
        <dbReference type="Proteomes" id="UP000295075"/>
    </source>
</evidence>
<feature type="domain" description="HTH marR-type" evidence="1">
    <location>
        <begin position="35"/>
        <end position="135"/>
    </location>
</feature>
<proteinExistence type="predicted"/>
<dbReference type="GO" id="GO:0003700">
    <property type="term" value="F:DNA-binding transcription factor activity"/>
    <property type="evidence" value="ECO:0007669"/>
    <property type="project" value="InterPro"/>
</dbReference>
<dbReference type="AlphaFoldDB" id="A0A4R4PQN0"/>
<protein>
    <submittedName>
        <fullName evidence="2">MarR family transcriptional regulator</fullName>
    </submittedName>
</protein>
<dbReference type="InterPro" id="IPR039422">
    <property type="entry name" value="MarR/SlyA-like"/>
</dbReference>
<evidence type="ECO:0000313" key="2">
    <source>
        <dbReference type="EMBL" id="TDC24504.1"/>
    </source>
</evidence>
<dbReference type="Proteomes" id="UP000295075">
    <property type="component" value="Unassembled WGS sequence"/>
</dbReference>
<accession>A0A4R4PQN0</accession>
<dbReference type="EMBL" id="SMKA01000140">
    <property type="protein sequence ID" value="TDC24504.1"/>
    <property type="molecule type" value="Genomic_DNA"/>
</dbReference>
<dbReference type="GO" id="GO:0006950">
    <property type="term" value="P:response to stress"/>
    <property type="evidence" value="ECO:0007669"/>
    <property type="project" value="TreeGrafter"/>
</dbReference>
<dbReference type="RefSeq" id="WP_132410924.1">
    <property type="nucleotide sequence ID" value="NZ_SMKA01000140.1"/>
</dbReference>
<reference evidence="2 3" key="1">
    <citation type="submission" date="2019-03" db="EMBL/GenBank/DDBJ databases">
        <title>Draft genome sequences of novel Actinobacteria.</title>
        <authorList>
            <person name="Sahin N."/>
            <person name="Ay H."/>
            <person name="Saygin H."/>
        </authorList>
    </citation>
    <scope>NUCLEOTIDE SEQUENCE [LARGE SCALE GENOMIC DNA]</scope>
    <source>
        <strain evidence="2 3">JCM 30547</strain>
    </source>
</reference>
<dbReference type="Pfam" id="PF12802">
    <property type="entry name" value="MarR_2"/>
    <property type="match status" value="1"/>
</dbReference>
<sequence>MVDVGKGPWLDDDEQKAWRSYLLMRKTLETHMERHLQREFGLSGSDFEILVNLSEAETGRMRAFELGQATQWEKSRMSHHLTRMEKRGLVRRESCDARYPEVAITDEGRAAIEACAPEHAARIRKFFVDVFGPERLTALGEASAEVVDTIRKHESSDCPPEVRGHC</sequence>
<comment type="caution">
    <text evidence="2">The sequence shown here is derived from an EMBL/GenBank/DDBJ whole genome shotgun (WGS) entry which is preliminary data.</text>
</comment>
<name>A0A4R4PQN0_9ACTN</name>